<reference evidence="4 5" key="1">
    <citation type="submission" date="2020-09" db="EMBL/GenBank/DDBJ databases">
        <title>De no assembly of potato wild relative species, Solanum commersonii.</title>
        <authorList>
            <person name="Cho K."/>
        </authorList>
    </citation>
    <scope>NUCLEOTIDE SEQUENCE [LARGE SCALE GENOMIC DNA]</scope>
    <source>
        <strain evidence="4">LZ3.2</strain>
        <tissue evidence="4">Leaf</tissue>
    </source>
</reference>
<proteinExistence type="predicted"/>
<dbReference type="OrthoDB" id="1751882at2759"/>
<feature type="region of interest" description="Disordered" evidence="2">
    <location>
        <begin position="61"/>
        <end position="122"/>
    </location>
</feature>
<dbReference type="SMART" id="SM00343">
    <property type="entry name" value="ZnF_C2HC"/>
    <property type="match status" value="1"/>
</dbReference>
<evidence type="ECO:0000313" key="4">
    <source>
        <dbReference type="EMBL" id="KAG5629762.1"/>
    </source>
</evidence>
<keyword evidence="1" id="KW-0479">Metal-binding</keyword>
<dbReference type="EMBL" id="JACXVP010000001">
    <property type="protein sequence ID" value="KAG5629762.1"/>
    <property type="molecule type" value="Genomic_DNA"/>
</dbReference>
<dbReference type="InterPro" id="IPR036875">
    <property type="entry name" value="Znf_CCHC_sf"/>
</dbReference>
<dbReference type="AlphaFoldDB" id="A0A9J6AZQ4"/>
<feature type="domain" description="CCHC-type" evidence="3">
    <location>
        <begin position="29"/>
        <end position="44"/>
    </location>
</feature>
<gene>
    <name evidence="4" type="ORF">H5410_001479</name>
</gene>
<protein>
    <recommendedName>
        <fullName evidence="3">CCHC-type domain-containing protein</fullName>
    </recommendedName>
</protein>
<dbReference type="Pfam" id="PF00098">
    <property type="entry name" value="zf-CCHC"/>
    <property type="match status" value="1"/>
</dbReference>
<dbReference type="GO" id="GO:0003676">
    <property type="term" value="F:nucleic acid binding"/>
    <property type="evidence" value="ECO:0007669"/>
    <property type="project" value="InterPro"/>
</dbReference>
<evidence type="ECO:0000256" key="2">
    <source>
        <dbReference type="SAM" id="MobiDB-lite"/>
    </source>
</evidence>
<dbReference type="InterPro" id="IPR001878">
    <property type="entry name" value="Znf_CCHC"/>
</dbReference>
<dbReference type="SUPFAM" id="SSF57756">
    <property type="entry name" value="Retrovirus zinc finger-like domains"/>
    <property type="match status" value="1"/>
</dbReference>
<accession>A0A9J6AZQ4</accession>
<dbReference type="GO" id="GO:0008270">
    <property type="term" value="F:zinc ion binding"/>
    <property type="evidence" value="ECO:0007669"/>
    <property type="project" value="UniProtKB-KW"/>
</dbReference>
<evidence type="ECO:0000259" key="3">
    <source>
        <dbReference type="PROSITE" id="PS50158"/>
    </source>
</evidence>
<dbReference type="Proteomes" id="UP000824120">
    <property type="component" value="Chromosome 1"/>
</dbReference>
<sequence length="122" mass="13245">MVLRGSKAPACARYGRTHLGKCCDGQTCCFKCGQEGHFMKECPKNRQGSGNISNRAQASLVAAPDRLVPRGATSSTGGGANRLYAINSRQEQEDSPDVVTEKQRSFNGPKLVRKVFRNGKRS</sequence>
<keyword evidence="1" id="KW-0862">Zinc</keyword>
<name>A0A9J6AZQ4_SOLCO</name>
<dbReference type="Gene3D" id="4.10.60.10">
    <property type="entry name" value="Zinc finger, CCHC-type"/>
    <property type="match status" value="1"/>
</dbReference>
<keyword evidence="1" id="KW-0863">Zinc-finger</keyword>
<evidence type="ECO:0000313" key="5">
    <source>
        <dbReference type="Proteomes" id="UP000824120"/>
    </source>
</evidence>
<dbReference type="PROSITE" id="PS50158">
    <property type="entry name" value="ZF_CCHC"/>
    <property type="match status" value="1"/>
</dbReference>
<feature type="compositionally biased region" description="Basic residues" evidence="2">
    <location>
        <begin position="111"/>
        <end position="122"/>
    </location>
</feature>
<evidence type="ECO:0000256" key="1">
    <source>
        <dbReference type="PROSITE-ProRule" id="PRU00047"/>
    </source>
</evidence>
<comment type="caution">
    <text evidence="4">The sequence shown here is derived from an EMBL/GenBank/DDBJ whole genome shotgun (WGS) entry which is preliminary data.</text>
</comment>
<organism evidence="4 5">
    <name type="scientific">Solanum commersonii</name>
    <name type="common">Commerson's wild potato</name>
    <name type="synonym">Commerson's nightshade</name>
    <dbReference type="NCBI Taxonomy" id="4109"/>
    <lineage>
        <taxon>Eukaryota</taxon>
        <taxon>Viridiplantae</taxon>
        <taxon>Streptophyta</taxon>
        <taxon>Embryophyta</taxon>
        <taxon>Tracheophyta</taxon>
        <taxon>Spermatophyta</taxon>
        <taxon>Magnoliopsida</taxon>
        <taxon>eudicotyledons</taxon>
        <taxon>Gunneridae</taxon>
        <taxon>Pentapetalae</taxon>
        <taxon>asterids</taxon>
        <taxon>lamiids</taxon>
        <taxon>Solanales</taxon>
        <taxon>Solanaceae</taxon>
        <taxon>Solanoideae</taxon>
        <taxon>Solaneae</taxon>
        <taxon>Solanum</taxon>
    </lineage>
</organism>
<keyword evidence="5" id="KW-1185">Reference proteome</keyword>